<dbReference type="AlphaFoldDB" id="A0A5D2CVU3"/>
<evidence type="ECO:0000313" key="2">
    <source>
        <dbReference type="Proteomes" id="UP000323506"/>
    </source>
</evidence>
<name>A0A5D2CVU3_GOSDA</name>
<protein>
    <submittedName>
        <fullName evidence="1">Uncharacterized protein</fullName>
    </submittedName>
</protein>
<dbReference type="Proteomes" id="UP000323506">
    <property type="component" value="Chromosome D04"/>
</dbReference>
<gene>
    <name evidence="1" type="ORF">ES288_D04G125700v1</name>
</gene>
<accession>A0A5D2CVU3</accession>
<reference evidence="1 2" key="1">
    <citation type="submission" date="2019-06" db="EMBL/GenBank/DDBJ databases">
        <title>WGS assembly of Gossypium darwinii.</title>
        <authorList>
            <person name="Chen Z.J."/>
            <person name="Sreedasyam A."/>
            <person name="Ando A."/>
            <person name="Song Q."/>
            <person name="De L."/>
            <person name="Hulse-Kemp A."/>
            <person name="Ding M."/>
            <person name="Ye W."/>
            <person name="Kirkbride R."/>
            <person name="Jenkins J."/>
            <person name="Plott C."/>
            <person name="Lovell J."/>
            <person name="Lin Y.-M."/>
            <person name="Vaughn R."/>
            <person name="Liu B."/>
            <person name="Li W."/>
            <person name="Simpson S."/>
            <person name="Scheffler B."/>
            <person name="Saski C."/>
            <person name="Grover C."/>
            <person name="Hu G."/>
            <person name="Conover J."/>
            <person name="Carlson J."/>
            <person name="Shu S."/>
            <person name="Boston L."/>
            <person name="Williams M."/>
            <person name="Peterson D."/>
            <person name="Mcgee K."/>
            <person name="Jones D."/>
            <person name="Wendel J."/>
            <person name="Stelly D."/>
            <person name="Grimwood J."/>
            <person name="Schmutz J."/>
        </authorList>
    </citation>
    <scope>NUCLEOTIDE SEQUENCE [LARGE SCALE GENOMIC DNA]</scope>
    <source>
        <strain evidence="1">1808015.09</strain>
    </source>
</reference>
<dbReference type="EMBL" id="CM017704">
    <property type="protein sequence ID" value="TYG73729.1"/>
    <property type="molecule type" value="Genomic_DNA"/>
</dbReference>
<organism evidence="1 2">
    <name type="scientific">Gossypium darwinii</name>
    <name type="common">Darwin's cotton</name>
    <name type="synonym">Gossypium barbadense var. darwinii</name>
    <dbReference type="NCBI Taxonomy" id="34276"/>
    <lineage>
        <taxon>Eukaryota</taxon>
        <taxon>Viridiplantae</taxon>
        <taxon>Streptophyta</taxon>
        <taxon>Embryophyta</taxon>
        <taxon>Tracheophyta</taxon>
        <taxon>Spermatophyta</taxon>
        <taxon>Magnoliopsida</taxon>
        <taxon>eudicotyledons</taxon>
        <taxon>Gunneridae</taxon>
        <taxon>Pentapetalae</taxon>
        <taxon>rosids</taxon>
        <taxon>malvids</taxon>
        <taxon>Malvales</taxon>
        <taxon>Malvaceae</taxon>
        <taxon>Malvoideae</taxon>
        <taxon>Gossypium</taxon>
    </lineage>
</organism>
<evidence type="ECO:0000313" key="1">
    <source>
        <dbReference type="EMBL" id="TYG73729.1"/>
    </source>
</evidence>
<keyword evidence="2" id="KW-1185">Reference proteome</keyword>
<proteinExistence type="predicted"/>
<sequence>MYRKRTRSSKTSTENPIVIQDEEVKERFDSIFKNQPMMIEKCFNLESNDKMVMPLLIRKTIDTLNWNYFCDARSLPEEELVREFYANLTKPSAIEVLIRKKNIPLTSKSINDLFHLPNVEEHEYFNMMTNIS</sequence>